<keyword evidence="4 12" id="KW-0812">Transmembrane</keyword>
<keyword evidence="2" id="KW-1003">Cell membrane</keyword>
<dbReference type="SUPFAM" id="SSF109998">
    <property type="entry name" value="Triger factor/SurA peptide-binding domain-like"/>
    <property type="match status" value="1"/>
</dbReference>
<gene>
    <name evidence="14" type="ORF">FIA58_017200</name>
</gene>
<dbReference type="InterPro" id="IPR046357">
    <property type="entry name" value="PPIase_dom_sf"/>
</dbReference>
<keyword evidence="3" id="KW-0997">Cell inner membrane</keyword>
<evidence type="ECO:0000256" key="6">
    <source>
        <dbReference type="ARBA" id="ARBA00023136"/>
    </source>
</evidence>
<dbReference type="PROSITE" id="PS50198">
    <property type="entry name" value="PPIC_PPIASE_2"/>
    <property type="match status" value="1"/>
</dbReference>
<evidence type="ECO:0000256" key="7">
    <source>
        <dbReference type="ARBA" id="ARBA00023186"/>
    </source>
</evidence>
<evidence type="ECO:0000256" key="10">
    <source>
        <dbReference type="ARBA" id="ARBA00042775"/>
    </source>
</evidence>
<dbReference type="SUPFAM" id="SSF54534">
    <property type="entry name" value="FKBP-like"/>
    <property type="match status" value="1"/>
</dbReference>
<evidence type="ECO:0000256" key="11">
    <source>
        <dbReference type="PROSITE-ProRule" id="PRU00278"/>
    </source>
</evidence>
<dbReference type="EMBL" id="VEVQ02000014">
    <property type="protein sequence ID" value="NHN27419.1"/>
    <property type="molecule type" value="Genomic_DNA"/>
</dbReference>
<proteinExistence type="inferred from homology"/>
<dbReference type="Pfam" id="PF13616">
    <property type="entry name" value="Rotamase_3"/>
    <property type="match status" value="1"/>
</dbReference>
<name>A0ABX0IU44_9FLAO</name>
<keyword evidence="7" id="KW-0143">Chaperone</keyword>
<feature type="domain" description="PpiC" evidence="13">
    <location>
        <begin position="347"/>
        <end position="452"/>
    </location>
</feature>
<dbReference type="PANTHER" id="PTHR47529:SF1">
    <property type="entry name" value="PERIPLASMIC CHAPERONE PPID"/>
    <property type="match status" value="1"/>
</dbReference>
<dbReference type="Proteomes" id="UP000817854">
    <property type="component" value="Unassembled WGS sequence"/>
</dbReference>
<evidence type="ECO:0000256" key="9">
    <source>
        <dbReference type="ARBA" id="ARBA00040743"/>
    </source>
</evidence>
<evidence type="ECO:0000256" key="2">
    <source>
        <dbReference type="ARBA" id="ARBA00022475"/>
    </source>
</evidence>
<evidence type="ECO:0000256" key="12">
    <source>
        <dbReference type="SAM" id="Phobius"/>
    </source>
</evidence>
<dbReference type="InterPro" id="IPR027304">
    <property type="entry name" value="Trigger_fact/SurA_dom_sf"/>
</dbReference>
<evidence type="ECO:0000313" key="14">
    <source>
        <dbReference type="EMBL" id="NHN27419.1"/>
    </source>
</evidence>
<sequence>MAVLNNIRKRSGLLIIIIGFALFAFIIPELFKSGFSINSNNVGEVNGTDIVAQEFMKKTAQLEKQSQQSQQGQSMSATQAMNSVWEQEVRSILVNEEIEKIGLGIGKEQLINVIKANPYFAQNPQFLNEAGTFDENKFKEFVKSIKNDPNQERWMQWQDFEKEVEKSAVEQLYYNMLKGGIYTTKAEGKFKHVLDTKKVDFDYVTVSFSTVNDDQVKVSDDEIMAYMKKNTKKYKSDFTRNVDYVFFENKPSEKDEKDLETQFYGYVNGSVDGNDSILSFKDIKAENVADFVNKESETPFDSTYVAKSNLPVEFQEQLFNLTNGEVFGPYVNNGYQSLSRMMGRKSNASAKASHILLAYEGAQSSSATRTKEEAKALANSLLSQVKADANSFSALASANSDDPGSKNNGGEYDNITPGQMVPTFNDFVFDNTVGTVGVVETDFGFHVIKVLAKYDAVQLATITKKIEPSEQTIDENYNKASQFESDVTGKNFEEVAKTAKLTIVPATNLKASDEYVQGLGAQREIIRWTFNEDTNAGDVKRFETAKGYVVAILKNTNETGLLSMDIARQSVGLILKNEKKAEEIKKKMAGTTLENVAKATGGSVMSVSDVTLGNPTITNIGSEPKVVGTAFDLEAGKTSGLIVGNGGVFMIKTKKVTNAPEIKDYSTLITQKQSQEANSAQQRVYQALKDKADITDNRAKY</sequence>
<feature type="transmembrane region" description="Helical" evidence="12">
    <location>
        <begin position="12"/>
        <end position="31"/>
    </location>
</feature>
<comment type="caution">
    <text evidence="14">The sequence shown here is derived from an EMBL/GenBank/DDBJ whole genome shotgun (WGS) entry which is preliminary data.</text>
</comment>
<dbReference type="Gene3D" id="3.10.50.40">
    <property type="match status" value="1"/>
</dbReference>
<dbReference type="InterPro" id="IPR052029">
    <property type="entry name" value="PpiD_chaperone"/>
</dbReference>
<keyword evidence="5 12" id="KW-1133">Transmembrane helix</keyword>
<organism evidence="14 15">
    <name type="scientific">Flavobacterium jejuense</name>
    <dbReference type="NCBI Taxonomy" id="1544455"/>
    <lineage>
        <taxon>Bacteria</taxon>
        <taxon>Pseudomonadati</taxon>
        <taxon>Bacteroidota</taxon>
        <taxon>Flavobacteriia</taxon>
        <taxon>Flavobacteriales</taxon>
        <taxon>Flavobacteriaceae</taxon>
        <taxon>Flavobacterium</taxon>
    </lineage>
</organism>
<protein>
    <recommendedName>
        <fullName evidence="9">Periplasmic chaperone PpiD</fullName>
    </recommendedName>
    <alternativeName>
        <fullName evidence="10">Periplasmic folding chaperone</fullName>
    </alternativeName>
</protein>
<evidence type="ECO:0000256" key="8">
    <source>
        <dbReference type="ARBA" id="ARBA00038408"/>
    </source>
</evidence>
<evidence type="ECO:0000256" key="5">
    <source>
        <dbReference type="ARBA" id="ARBA00022989"/>
    </source>
</evidence>
<keyword evidence="15" id="KW-1185">Reference proteome</keyword>
<dbReference type="GO" id="GO:0016853">
    <property type="term" value="F:isomerase activity"/>
    <property type="evidence" value="ECO:0007669"/>
    <property type="project" value="UniProtKB-KW"/>
</dbReference>
<reference evidence="14 15" key="2">
    <citation type="submission" date="2019-05" db="EMBL/GenBank/DDBJ databases">
        <authorList>
            <person name="Lianzixin W."/>
        </authorList>
    </citation>
    <scope>NUCLEOTIDE SEQUENCE [LARGE SCALE GENOMIC DNA]</scope>
    <source>
        <strain evidence="14 15">EC11</strain>
    </source>
</reference>
<reference evidence="14 15" key="3">
    <citation type="submission" date="2020-02" db="EMBL/GenBank/DDBJ databases">
        <title>Flavobacterium profundi sp. nov., isolated from a deep-sea seamount.</title>
        <authorList>
            <person name="Zhang D.-C."/>
        </authorList>
    </citation>
    <scope>NUCLEOTIDE SEQUENCE [LARGE SCALE GENOMIC DNA]</scope>
    <source>
        <strain evidence="14 15">EC11</strain>
    </source>
</reference>
<comment type="similarity">
    <text evidence="8">Belongs to the PpiD chaperone family.</text>
</comment>
<evidence type="ECO:0000259" key="13">
    <source>
        <dbReference type="PROSITE" id="PS50198"/>
    </source>
</evidence>
<keyword evidence="11" id="KW-0697">Rotamase</keyword>
<evidence type="ECO:0000313" key="15">
    <source>
        <dbReference type="Proteomes" id="UP000817854"/>
    </source>
</evidence>
<comment type="subcellular location">
    <subcellularLocation>
        <location evidence="1">Cell inner membrane</location>
        <topology evidence="1">Single-pass type II membrane protein</topology>
        <orientation evidence="1">Periplasmic side</orientation>
    </subcellularLocation>
</comment>
<dbReference type="RefSeq" id="WP_140963935.1">
    <property type="nucleotide sequence ID" value="NZ_VEVQ02000014.1"/>
</dbReference>
<evidence type="ECO:0000256" key="4">
    <source>
        <dbReference type="ARBA" id="ARBA00022692"/>
    </source>
</evidence>
<dbReference type="PANTHER" id="PTHR47529">
    <property type="entry name" value="PEPTIDYL-PROLYL CIS-TRANS ISOMERASE D"/>
    <property type="match status" value="1"/>
</dbReference>
<dbReference type="InterPro" id="IPR000297">
    <property type="entry name" value="PPIase_PpiC"/>
</dbReference>
<keyword evidence="6 12" id="KW-0472">Membrane</keyword>
<evidence type="ECO:0000256" key="3">
    <source>
        <dbReference type="ARBA" id="ARBA00022519"/>
    </source>
</evidence>
<reference evidence="15" key="1">
    <citation type="submission" date="2019-05" db="EMBL/GenBank/DDBJ databases">
        <title>Flavobacterium profundi sp. nov., isolated from a deep-sea seamount.</title>
        <authorList>
            <person name="Zhang D.-C."/>
        </authorList>
    </citation>
    <scope>NUCLEOTIDE SEQUENCE [LARGE SCALE GENOMIC DNA]</scope>
    <source>
        <strain evidence="15">EC11</strain>
    </source>
</reference>
<keyword evidence="11 14" id="KW-0413">Isomerase</keyword>
<evidence type="ECO:0000256" key="1">
    <source>
        <dbReference type="ARBA" id="ARBA00004382"/>
    </source>
</evidence>
<accession>A0ABX0IU44</accession>
<dbReference type="Pfam" id="PF13623">
    <property type="entry name" value="SurA_N_2"/>
    <property type="match status" value="1"/>
</dbReference>